<organism evidence="1 2">
    <name type="scientific">Pristionchus entomophagus</name>
    <dbReference type="NCBI Taxonomy" id="358040"/>
    <lineage>
        <taxon>Eukaryota</taxon>
        <taxon>Metazoa</taxon>
        <taxon>Ecdysozoa</taxon>
        <taxon>Nematoda</taxon>
        <taxon>Chromadorea</taxon>
        <taxon>Rhabditida</taxon>
        <taxon>Rhabditina</taxon>
        <taxon>Diplogasteromorpha</taxon>
        <taxon>Diplogasteroidea</taxon>
        <taxon>Neodiplogasteridae</taxon>
        <taxon>Pristionchus</taxon>
    </lineage>
</organism>
<evidence type="ECO:0000313" key="1">
    <source>
        <dbReference type="EMBL" id="GMS78632.1"/>
    </source>
</evidence>
<dbReference type="Proteomes" id="UP001432027">
    <property type="component" value="Unassembled WGS sequence"/>
</dbReference>
<proteinExistence type="predicted"/>
<name>A0AAV5S8V5_9BILA</name>
<dbReference type="PANTHER" id="PTHR21525:SF9">
    <property type="entry name" value="CHANNEL_COLICIN DOMAIN-CONTAINING PROTEIN"/>
    <property type="match status" value="1"/>
</dbReference>
<accession>A0AAV5S8V5</accession>
<feature type="non-terminal residue" evidence="1">
    <location>
        <position position="1"/>
    </location>
</feature>
<keyword evidence="2" id="KW-1185">Reference proteome</keyword>
<dbReference type="EMBL" id="BTSX01000001">
    <property type="protein sequence ID" value="GMS78632.1"/>
    <property type="molecule type" value="Genomic_DNA"/>
</dbReference>
<protein>
    <submittedName>
        <fullName evidence="1">Uncharacterized protein</fullName>
    </submittedName>
</protein>
<evidence type="ECO:0000313" key="2">
    <source>
        <dbReference type="Proteomes" id="UP001432027"/>
    </source>
</evidence>
<dbReference type="PANTHER" id="PTHR21525">
    <property type="entry name" value="MOTILE SPERM PROTEIN"/>
    <property type="match status" value="1"/>
</dbReference>
<reference evidence="1" key="1">
    <citation type="submission" date="2023-10" db="EMBL/GenBank/DDBJ databases">
        <title>Genome assembly of Pristionchus species.</title>
        <authorList>
            <person name="Yoshida K."/>
            <person name="Sommer R.J."/>
        </authorList>
    </citation>
    <scope>NUCLEOTIDE SEQUENCE</scope>
    <source>
        <strain evidence="1">RS0144</strain>
    </source>
</reference>
<comment type="caution">
    <text evidence="1">The sequence shown here is derived from an EMBL/GenBank/DDBJ whole genome shotgun (WGS) entry which is preliminary data.</text>
</comment>
<dbReference type="AlphaFoldDB" id="A0AAV5S8V5"/>
<sequence length="137" mass="14252">LSLFFVSCAMPDFVPSWSDLASHLFAPQEGFKDVAINGLVKALIVAAIATEACELGAAIKKDYKAGTKRNTAHTVAELVGTWGALMPAARLGTSLGSRVSESSSYIGCIVGGIAGMFAGKLLAKTIIPAPVKKIKKE</sequence>
<gene>
    <name evidence="1" type="ORF">PENTCL1PPCAC_807</name>
</gene>